<dbReference type="EMBL" id="GL534920">
    <property type="protein sequence ID" value="EFQ91148.1"/>
    <property type="molecule type" value="Genomic_DNA"/>
</dbReference>
<keyword evidence="1" id="KW-0694">RNA-binding</keyword>
<dbReference type="Proteomes" id="UP000001067">
    <property type="component" value="Unassembled WGS sequence"/>
</dbReference>
<dbReference type="InterPro" id="IPR001584">
    <property type="entry name" value="Integrase_cat-core"/>
</dbReference>
<proteinExistence type="predicted"/>
<keyword evidence="4" id="KW-1185">Reference proteome</keyword>
<evidence type="ECO:0000313" key="4">
    <source>
        <dbReference type="Proteomes" id="UP000001067"/>
    </source>
</evidence>
<evidence type="ECO:0000259" key="2">
    <source>
        <dbReference type="PROSITE" id="PS50994"/>
    </source>
</evidence>
<evidence type="ECO:0000256" key="1">
    <source>
        <dbReference type="ARBA" id="ARBA00022884"/>
    </source>
</evidence>
<sequence>MEILYRLGKQNVRADALLRREQDLPEGAEDKRLQKRIIQVLKPTSYCYEEEEGLAEASELKKLWLEALKNDRQYKEATQAVLEQERRFPLSLGVKCSISECAINGQGELLYRGRRWVPSDENLRTRIISEVHDSLSAGHPGREITYKMVARDFFWPGMSDNIRRYVRNCDVCGRTKPWREGTQGFLKPLPIPDQIWKEISMDFIEGLPTSEGMTCLMVVTDRLSKGSIFILLPDIKTETVVRAFLRHVVAYHWLPNAITSDRGSQFVSVLWERLCEILKINRRLSTAFHPQTDGATERMNSIWEVYIRAFVNWSQDDWALYCPIAQIAINGRDATSTGVAPSFLQHGYNVDPLQLEAPPEADKKKYTAEER</sequence>
<dbReference type="InterPro" id="IPR041588">
    <property type="entry name" value="Integrase_H2C2"/>
</dbReference>
<dbReference type="InterPro" id="IPR036397">
    <property type="entry name" value="RNaseH_sf"/>
</dbReference>
<dbReference type="eggNOG" id="KOG0017">
    <property type="taxonomic scope" value="Eukaryota"/>
</dbReference>
<dbReference type="Pfam" id="PF00665">
    <property type="entry name" value="rve"/>
    <property type="match status" value="1"/>
</dbReference>
<gene>
    <name evidence="3" type="ORF">PTT_12096</name>
</gene>
<dbReference type="KEGG" id="pte:PTT_12096"/>
<dbReference type="Gene3D" id="1.10.340.70">
    <property type="match status" value="1"/>
</dbReference>
<accession>E3RT01</accession>
<dbReference type="GO" id="GO:0003723">
    <property type="term" value="F:RNA binding"/>
    <property type="evidence" value="ECO:0007669"/>
    <property type="project" value="UniProtKB-KW"/>
</dbReference>
<dbReference type="SUPFAM" id="SSF53098">
    <property type="entry name" value="Ribonuclease H-like"/>
    <property type="match status" value="1"/>
</dbReference>
<organism evidence="4">
    <name type="scientific">Pyrenophora teres f. teres (strain 0-1)</name>
    <name type="common">Barley net blotch fungus</name>
    <name type="synonym">Drechslera teres f. teres</name>
    <dbReference type="NCBI Taxonomy" id="861557"/>
    <lineage>
        <taxon>Eukaryota</taxon>
        <taxon>Fungi</taxon>
        <taxon>Dikarya</taxon>
        <taxon>Ascomycota</taxon>
        <taxon>Pezizomycotina</taxon>
        <taxon>Dothideomycetes</taxon>
        <taxon>Pleosporomycetidae</taxon>
        <taxon>Pleosporales</taxon>
        <taxon>Pleosporineae</taxon>
        <taxon>Pleosporaceae</taxon>
        <taxon>Pyrenophora</taxon>
    </lineage>
</organism>
<dbReference type="PROSITE" id="PS50994">
    <property type="entry name" value="INTEGRASE"/>
    <property type="match status" value="1"/>
</dbReference>
<dbReference type="STRING" id="861557.E3RT01"/>
<dbReference type="InterPro" id="IPR012337">
    <property type="entry name" value="RNaseH-like_sf"/>
</dbReference>
<feature type="domain" description="Integrase catalytic" evidence="2">
    <location>
        <begin position="186"/>
        <end position="349"/>
    </location>
</feature>
<dbReference type="PANTHER" id="PTHR37984">
    <property type="entry name" value="PROTEIN CBG26694"/>
    <property type="match status" value="1"/>
</dbReference>
<dbReference type="OrthoDB" id="5599418at2759"/>
<evidence type="ECO:0000313" key="3">
    <source>
        <dbReference type="EMBL" id="EFQ91148.1"/>
    </source>
</evidence>
<protein>
    <recommendedName>
        <fullName evidence="2">Integrase catalytic domain-containing protein</fullName>
    </recommendedName>
</protein>
<dbReference type="Pfam" id="PF17921">
    <property type="entry name" value="Integrase_H2C2"/>
    <property type="match status" value="1"/>
</dbReference>
<dbReference type="AlphaFoldDB" id="E3RT01"/>
<dbReference type="GO" id="GO:0005634">
    <property type="term" value="C:nucleus"/>
    <property type="evidence" value="ECO:0007669"/>
    <property type="project" value="UniProtKB-ARBA"/>
</dbReference>
<name>E3RT01_PYRTT</name>
<dbReference type="HOGENOM" id="CLU_000384_6_12_1"/>
<dbReference type="InterPro" id="IPR050951">
    <property type="entry name" value="Retrovirus_Pol_polyprotein"/>
</dbReference>
<reference evidence="3 4" key="1">
    <citation type="journal article" date="2010" name="Genome Biol.">
        <title>A first genome assembly of the barley fungal pathogen Pyrenophora teres f. teres.</title>
        <authorList>
            <person name="Ellwood S.R."/>
            <person name="Liu Z."/>
            <person name="Syme R.A."/>
            <person name="Lai Z."/>
            <person name="Hane J.K."/>
            <person name="Keiper F."/>
            <person name="Moffat C.S."/>
            <person name="Oliver R.P."/>
            <person name="Friesen T.L."/>
        </authorList>
    </citation>
    <scope>NUCLEOTIDE SEQUENCE [LARGE SCALE GENOMIC DNA]</scope>
    <source>
        <strain evidence="3 4">0-1</strain>
    </source>
</reference>
<dbReference type="FunFam" id="1.10.340.70:FF:000001">
    <property type="entry name" value="Retrovirus-related Pol polyprotein from transposon gypsy-like Protein"/>
    <property type="match status" value="1"/>
</dbReference>
<dbReference type="GO" id="GO:0015074">
    <property type="term" value="P:DNA integration"/>
    <property type="evidence" value="ECO:0007669"/>
    <property type="project" value="InterPro"/>
</dbReference>
<dbReference type="PANTHER" id="PTHR37984:SF5">
    <property type="entry name" value="PROTEIN NYNRIN-LIKE"/>
    <property type="match status" value="1"/>
</dbReference>
<dbReference type="Gene3D" id="3.30.420.10">
    <property type="entry name" value="Ribonuclease H-like superfamily/Ribonuclease H"/>
    <property type="match status" value="1"/>
</dbReference>